<evidence type="ECO:0000256" key="4">
    <source>
        <dbReference type="ARBA" id="ARBA00022741"/>
    </source>
</evidence>
<evidence type="ECO:0000256" key="7">
    <source>
        <dbReference type="SAM" id="Coils"/>
    </source>
</evidence>
<keyword evidence="6 7" id="KW-0175">Coiled coil</keyword>
<gene>
    <name evidence="12" type="ORF">BDA96_05G030900</name>
</gene>
<dbReference type="Gene3D" id="1.10.8.430">
    <property type="entry name" value="Helical domain of apoptotic protease-activating factors"/>
    <property type="match status" value="1"/>
</dbReference>
<evidence type="ECO:0000259" key="8">
    <source>
        <dbReference type="Pfam" id="PF00931"/>
    </source>
</evidence>
<proteinExistence type="inferred from homology"/>
<dbReference type="InterPro" id="IPR044974">
    <property type="entry name" value="Disease_R_plants"/>
</dbReference>
<dbReference type="InterPro" id="IPR027417">
    <property type="entry name" value="P-loop_NTPase"/>
</dbReference>
<feature type="domain" description="NB-ARC" evidence="8">
    <location>
        <begin position="173"/>
        <end position="344"/>
    </location>
</feature>
<evidence type="ECO:0000313" key="12">
    <source>
        <dbReference type="EMBL" id="KAG0528661.1"/>
    </source>
</evidence>
<dbReference type="Pfam" id="PF23598">
    <property type="entry name" value="LRR_14"/>
    <property type="match status" value="1"/>
</dbReference>
<dbReference type="SUPFAM" id="SSF52540">
    <property type="entry name" value="P-loop containing nucleoside triphosphate hydrolases"/>
    <property type="match status" value="1"/>
</dbReference>
<dbReference type="Gene3D" id="3.80.10.10">
    <property type="entry name" value="Ribonuclease Inhibitor"/>
    <property type="match status" value="1"/>
</dbReference>
<name>A0A921QVK0_SORBI</name>
<dbReference type="GO" id="GO:0042742">
    <property type="term" value="P:defense response to bacterium"/>
    <property type="evidence" value="ECO:0007669"/>
    <property type="project" value="UniProtKB-ARBA"/>
</dbReference>
<keyword evidence="2" id="KW-0433">Leucine-rich repeat</keyword>
<organism evidence="12 13">
    <name type="scientific">Sorghum bicolor</name>
    <name type="common">Sorghum</name>
    <name type="synonym">Sorghum vulgare</name>
    <dbReference type="NCBI Taxonomy" id="4558"/>
    <lineage>
        <taxon>Eukaryota</taxon>
        <taxon>Viridiplantae</taxon>
        <taxon>Streptophyta</taxon>
        <taxon>Embryophyta</taxon>
        <taxon>Tracheophyta</taxon>
        <taxon>Spermatophyta</taxon>
        <taxon>Magnoliopsida</taxon>
        <taxon>Liliopsida</taxon>
        <taxon>Poales</taxon>
        <taxon>Poaceae</taxon>
        <taxon>PACMAD clade</taxon>
        <taxon>Panicoideae</taxon>
        <taxon>Andropogonodae</taxon>
        <taxon>Andropogoneae</taxon>
        <taxon>Sorghinae</taxon>
        <taxon>Sorghum</taxon>
    </lineage>
</organism>
<keyword evidence="5" id="KW-0611">Plant defense</keyword>
<dbReference type="CDD" id="cd14798">
    <property type="entry name" value="RX-CC_like"/>
    <property type="match status" value="1"/>
</dbReference>
<evidence type="ECO:0000256" key="3">
    <source>
        <dbReference type="ARBA" id="ARBA00022737"/>
    </source>
</evidence>
<evidence type="ECO:0008006" key="14">
    <source>
        <dbReference type="Google" id="ProtNLM"/>
    </source>
</evidence>
<evidence type="ECO:0000256" key="5">
    <source>
        <dbReference type="ARBA" id="ARBA00022821"/>
    </source>
</evidence>
<dbReference type="PRINTS" id="PR00364">
    <property type="entry name" value="DISEASERSIST"/>
</dbReference>
<keyword evidence="3" id="KW-0677">Repeat</keyword>
<dbReference type="InterPro" id="IPR038005">
    <property type="entry name" value="RX-like_CC"/>
</dbReference>
<dbReference type="GO" id="GO:0009626">
    <property type="term" value="P:plant-type hypersensitive response"/>
    <property type="evidence" value="ECO:0007669"/>
    <property type="project" value="UniProtKB-ARBA"/>
</dbReference>
<dbReference type="GO" id="GO:0002758">
    <property type="term" value="P:innate immune response-activating signaling pathway"/>
    <property type="evidence" value="ECO:0007669"/>
    <property type="project" value="UniProtKB-ARBA"/>
</dbReference>
<dbReference type="InterPro" id="IPR058922">
    <property type="entry name" value="WHD_DRP"/>
</dbReference>
<evidence type="ECO:0000313" key="13">
    <source>
        <dbReference type="Proteomes" id="UP000807115"/>
    </source>
</evidence>
<dbReference type="Pfam" id="PF00931">
    <property type="entry name" value="NB-ARC"/>
    <property type="match status" value="1"/>
</dbReference>
<feature type="domain" description="Disease resistance R13L4/SHOC-2-like LRR" evidence="11">
    <location>
        <begin position="567"/>
        <end position="927"/>
    </location>
</feature>
<dbReference type="InterPro" id="IPR055414">
    <property type="entry name" value="LRR_R13L4/SHOC2-like"/>
</dbReference>
<dbReference type="Proteomes" id="UP000807115">
    <property type="component" value="Chromosome 5"/>
</dbReference>
<comment type="similarity">
    <text evidence="1">Belongs to the disease resistance NB-LRR family.</text>
</comment>
<dbReference type="Gene3D" id="3.40.50.300">
    <property type="entry name" value="P-loop containing nucleotide triphosphate hydrolases"/>
    <property type="match status" value="1"/>
</dbReference>
<dbReference type="InterPro" id="IPR032675">
    <property type="entry name" value="LRR_dom_sf"/>
</dbReference>
<evidence type="ECO:0000259" key="9">
    <source>
        <dbReference type="Pfam" id="PF18052"/>
    </source>
</evidence>
<dbReference type="InterPro" id="IPR042197">
    <property type="entry name" value="Apaf_helical"/>
</dbReference>
<dbReference type="FunFam" id="1.10.10.10:FF:000322">
    <property type="entry name" value="Probable disease resistance protein At1g63360"/>
    <property type="match status" value="1"/>
</dbReference>
<accession>A0A921QVK0</accession>
<feature type="domain" description="Disease resistance N-terminal" evidence="9">
    <location>
        <begin position="14"/>
        <end position="100"/>
    </location>
</feature>
<feature type="coiled-coil region" evidence="7">
    <location>
        <begin position="114"/>
        <end position="141"/>
    </location>
</feature>
<dbReference type="GO" id="GO:0043531">
    <property type="term" value="F:ADP binding"/>
    <property type="evidence" value="ECO:0007669"/>
    <property type="project" value="InterPro"/>
</dbReference>
<dbReference type="PANTHER" id="PTHR23155:SF906">
    <property type="entry name" value="OS08G0205100 PROTEIN"/>
    <property type="match status" value="1"/>
</dbReference>
<dbReference type="AlphaFoldDB" id="A0A921QVK0"/>
<evidence type="ECO:0000259" key="11">
    <source>
        <dbReference type="Pfam" id="PF23598"/>
    </source>
</evidence>
<dbReference type="Pfam" id="PF18052">
    <property type="entry name" value="Rx_N"/>
    <property type="match status" value="1"/>
</dbReference>
<dbReference type="PANTHER" id="PTHR23155">
    <property type="entry name" value="DISEASE RESISTANCE PROTEIN RP"/>
    <property type="match status" value="1"/>
</dbReference>
<reference evidence="12" key="2">
    <citation type="submission" date="2020-10" db="EMBL/GenBank/DDBJ databases">
        <authorList>
            <person name="Cooper E.A."/>
            <person name="Brenton Z.W."/>
            <person name="Flinn B.S."/>
            <person name="Jenkins J."/>
            <person name="Shu S."/>
            <person name="Flowers D."/>
            <person name="Luo F."/>
            <person name="Wang Y."/>
            <person name="Xia P."/>
            <person name="Barry K."/>
            <person name="Daum C."/>
            <person name="Lipzen A."/>
            <person name="Yoshinaga Y."/>
            <person name="Schmutz J."/>
            <person name="Saski C."/>
            <person name="Vermerris W."/>
            <person name="Kresovich S."/>
        </authorList>
    </citation>
    <scope>NUCLEOTIDE SEQUENCE</scope>
</reference>
<dbReference type="EMBL" id="CM027684">
    <property type="protein sequence ID" value="KAG0528661.1"/>
    <property type="molecule type" value="Genomic_DNA"/>
</dbReference>
<dbReference type="Pfam" id="PF23559">
    <property type="entry name" value="WHD_DRP"/>
    <property type="match status" value="1"/>
</dbReference>
<evidence type="ECO:0000259" key="10">
    <source>
        <dbReference type="Pfam" id="PF23559"/>
    </source>
</evidence>
<reference evidence="12" key="1">
    <citation type="journal article" date="2019" name="BMC Genomics">
        <title>A new reference genome for Sorghum bicolor reveals high levels of sequence similarity between sweet and grain genotypes: implications for the genetics of sugar metabolism.</title>
        <authorList>
            <person name="Cooper E.A."/>
            <person name="Brenton Z.W."/>
            <person name="Flinn B.S."/>
            <person name="Jenkins J."/>
            <person name="Shu S."/>
            <person name="Flowers D."/>
            <person name="Luo F."/>
            <person name="Wang Y."/>
            <person name="Xia P."/>
            <person name="Barry K."/>
            <person name="Daum C."/>
            <person name="Lipzen A."/>
            <person name="Yoshinaga Y."/>
            <person name="Schmutz J."/>
            <person name="Saski C."/>
            <person name="Vermerris W."/>
            <person name="Kresovich S."/>
        </authorList>
    </citation>
    <scope>NUCLEOTIDE SEQUENCE</scope>
</reference>
<protein>
    <recommendedName>
        <fullName evidence="14">NB-ARC domain-containing protein</fullName>
    </recommendedName>
</protein>
<comment type="caution">
    <text evidence="12">The sequence shown here is derived from an EMBL/GenBank/DDBJ whole genome shotgun (WGS) entry which is preliminary data.</text>
</comment>
<feature type="domain" description="Disease resistance protein winged helix" evidence="10">
    <location>
        <begin position="439"/>
        <end position="511"/>
    </location>
</feature>
<keyword evidence="4" id="KW-0547">Nucleotide-binding</keyword>
<dbReference type="InterPro" id="IPR002182">
    <property type="entry name" value="NB-ARC"/>
</dbReference>
<dbReference type="SUPFAM" id="SSF52058">
    <property type="entry name" value="L domain-like"/>
    <property type="match status" value="1"/>
</dbReference>
<dbReference type="InterPro" id="IPR041118">
    <property type="entry name" value="Rx_N"/>
</dbReference>
<dbReference type="Gene3D" id="1.20.5.4130">
    <property type="match status" value="1"/>
</dbReference>
<evidence type="ECO:0000256" key="2">
    <source>
        <dbReference type="ARBA" id="ARBA00022614"/>
    </source>
</evidence>
<sequence length="937" mass="105607">MLESATSTGLMNNQVLEKIYSFIGDESANQFGVHTQLRFLHHELSSMRGALEDVADMEDLDNGTKAWRNEVSGLYYDAEDCIDDFRHRVDSGPSHGGQGFMRRAGHLLETLMARYQISRKIKELRTRAQEANDRRTRYKLDECVSRSARVSVDPRITALYAETSSLVGIDAPKEEVVKLLTKVDGASLKELRVVSIVGFGGLGKTTLANEVYRDLRDNLSGNPEKSFSCKAIISVSQRPDMVNLLKSLFTKVSGQTADHTYDLPGLIDIVREYLQGKRYLLVIDDLWDPSAWEIIKCAFPESHCGSRVLTTTRIESVAVACCNYQWKFVYRMKPLDDYHSRQLFLRRIFGSGDRCPEPFEVLCEKILQKCGGLPLAIITIASLLASQQTRSIEQWKYVLNSIRHNLGLSSTLEGMRQILNLSYIHLSRPLKSCLLYVGMYPEDYEIQREDLITQCVAEGFISGVDGSEAVDVAGSYLNELVNRSMIIQRVKYGGKGEHISYRVHDMVLDLILCKSTEENFLCAVQSLQAASTRLSGQQQHKARRLSLQFHDRNLGVVESAGRINLPHARSLIVFGWPAPSLALLELKFLRVLYIVRAADDLDLTQICKLFQLRYLCIRGKHKGLQLPKEITRLKHLQVLDVISGLSASGIPRDVIYLPALLHLQFPLTAVYPDGIGNMRYLHTLLQFDASKQSVANMLSLGELLNLRVLDLWIGDASFATKEAHMDALMSSLEKLISCNLKTLSILARDNVGRHSRWSSLCFSCSQAQLEQLYLYVWCPRVPAWVRQLRALSILKIKVVELCKDDVAVLAGLPVLSRLILDVRNNNVSGQQGIVFSADTSFRLLGYLRIPYHAESGITFEAGSMPQVETLRFLLRANDVKRWGVRFSGIEHLPNLKQVLVDLRYGDCDESEKPVIRAAVRSAFYAHSSPSSVQFEFY</sequence>
<evidence type="ECO:0000256" key="6">
    <source>
        <dbReference type="ARBA" id="ARBA00023054"/>
    </source>
</evidence>
<evidence type="ECO:0000256" key="1">
    <source>
        <dbReference type="ARBA" id="ARBA00008894"/>
    </source>
</evidence>